<evidence type="ECO:0000313" key="3">
    <source>
        <dbReference type="Proteomes" id="UP000186914"/>
    </source>
</evidence>
<dbReference type="EMBL" id="FTNO01000004">
    <property type="protein sequence ID" value="SIR74717.1"/>
    <property type="molecule type" value="Genomic_DNA"/>
</dbReference>
<gene>
    <name evidence="2" type="ORF">SAMN05421858_3589</name>
</gene>
<reference evidence="3" key="1">
    <citation type="submission" date="2017-01" db="EMBL/GenBank/DDBJ databases">
        <authorList>
            <person name="Varghese N."/>
            <person name="Submissions S."/>
        </authorList>
    </citation>
    <scope>NUCLEOTIDE SEQUENCE [LARGE SCALE GENOMIC DNA]</scope>
    <source>
        <strain evidence="3">CGMCC 1.7737</strain>
    </source>
</reference>
<evidence type="ECO:0000313" key="2">
    <source>
        <dbReference type="EMBL" id="SIR74717.1"/>
    </source>
</evidence>
<proteinExistence type="predicted"/>
<protein>
    <submittedName>
        <fullName evidence="2">Uncharacterized protein</fullName>
    </submittedName>
</protein>
<feature type="transmembrane region" description="Helical" evidence="1">
    <location>
        <begin position="55"/>
        <end position="79"/>
    </location>
</feature>
<name>A0A1N7DG25_9EURY</name>
<sequence>MAAIKEPISQNMPPSVVTLLKTLRGSFLLFVAAIGICCILFGLFLEFVLGEGVLAGMFGVWGFSAMLAAGAAYAVLLYLQ</sequence>
<keyword evidence="1" id="KW-0472">Membrane</keyword>
<evidence type="ECO:0000256" key="1">
    <source>
        <dbReference type="SAM" id="Phobius"/>
    </source>
</evidence>
<dbReference type="RefSeq" id="WP_076431461.1">
    <property type="nucleotide sequence ID" value="NZ_FTNO01000004.1"/>
</dbReference>
<dbReference type="AlphaFoldDB" id="A0A1N7DG25"/>
<feature type="transmembrane region" description="Helical" evidence="1">
    <location>
        <begin position="27"/>
        <end position="49"/>
    </location>
</feature>
<keyword evidence="1" id="KW-0812">Transmembrane</keyword>
<keyword evidence="1" id="KW-1133">Transmembrane helix</keyword>
<dbReference type="Proteomes" id="UP000186914">
    <property type="component" value="Unassembled WGS sequence"/>
</dbReference>
<keyword evidence="3" id="KW-1185">Reference proteome</keyword>
<accession>A0A1N7DG25</accession>
<organism evidence="2 3">
    <name type="scientific">Haladaptatus litoreus</name>
    <dbReference type="NCBI Taxonomy" id="553468"/>
    <lineage>
        <taxon>Archaea</taxon>
        <taxon>Methanobacteriati</taxon>
        <taxon>Methanobacteriota</taxon>
        <taxon>Stenosarchaea group</taxon>
        <taxon>Halobacteria</taxon>
        <taxon>Halobacteriales</taxon>
        <taxon>Haladaptataceae</taxon>
        <taxon>Haladaptatus</taxon>
    </lineage>
</organism>
<dbReference type="OrthoDB" id="381912at2157"/>